<keyword evidence="6 9" id="KW-0788">Thiol protease</keyword>
<dbReference type="PANTHER" id="PTHR24006">
    <property type="entry name" value="UBIQUITIN CARBOXYL-TERMINAL HYDROLASE"/>
    <property type="match status" value="1"/>
</dbReference>
<dbReference type="InterPro" id="IPR015940">
    <property type="entry name" value="UBA"/>
</dbReference>
<evidence type="ECO:0000256" key="9">
    <source>
        <dbReference type="RuleBase" id="RU366025"/>
    </source>
</evidence>
<dbReference type="PROSITE" id="PS50235">
    <property type="entry name" value="USP_3"/>
    <property type="match status" value="1"/>
</dbReference>
<evidence type="ECO:0000259" key="12">
    <source>
        <dbReference type="PROSITE" id="PS50271"/>
    </source>
</evidence>
<dbReference type="EMBL" id="JADGKB010000031">
    <property type="protein sequence ID" value="KAJ3258065.1"/>
    <property type="molecule type" value="Genomic_DNA"/>
</dbReference>
<keyword evidence="5 8" id="KW-0863">Zinc-finger</keyword>
<dbReference type="Gene3D" id="3.90.70.10">
    <property type="entry name" value="Cysteine proteinases"/>
    <property type="match status" value="1"/>
</dbReference>
<dbReference type="SUPFAM" id="SSF57850">
    <property type="entry name" value="RING/U-box"/>
    <property type="match status" value="1"/>
</dbReference>
<dbReference type="InterPro" id="IPR013083">
    <property type="entry name" value="Znf_RING/FYVE/PHD"/>
</dbReference>
<accession>A0AAD5UH77</accession>
<evidence type="ECO:0000313" key="14">
    <source>
        <dbReference type="Proteomes" id="UP001210925"/>
    </source>
</evidence>
<dbReference type="InterPro" id="IPR028889">
    <property type="entry name" value="USP"/>
</dbReference>
<keyword evidence="14" id="KW-1185">Reference proteome</keyword>
<dbReference type="SMART" id="SM00290">
    <property type="entry name" value="ZnF_UBP"/>
    <property type="match status" value="1"/>
</dbReference>
<dbReference type="FunFam" id="3.30.40.10:FF:000396">
    <property type="entry name" value="Ubiquitin carboxyl-terminal hydrolase"/>
    <property type="match status" value="1"/>
</dbReference>
<dbReference type="PANTHER" id="PTHR24006:SF664">
    <property type="entry name" value="UBIQUITIN CARBOXYL-TERMINAL HYDROLASE"/>
    <property type="match status" value="1"/>
</dbReference>
<evidence type="ECO:0000256" key="2">
    <source>
        <dbReference type="ARBA" id="ARBA00009085"/>
    </source>
</evidence>
<keyword evidence="7" id="KW-0862">Zinc</keyword>
<keyword evidence="3 9" id="KW-0645">Protease</keyword>
<organism evidence="13 14">
    <name type="scientific">Boothiomyces macroporosus</name>
    <dbReference type="NCBI Taxonomy" id="261099"/>
    <lineage>
        <taxon>Eukaryota</taxon>
        <taxon>Fungi</taxon>
        <taxon>Fungi incertae sedis</taxon>
        <taxon>Chytridiomycota</taxon>
        <taxon>Chytridiomycota incertae sedis</taxon>
        <taxon>Chytridiomycetes</taxon>
        <taxon>Rhizophydiales</taxon>
        <taxon>Terramycetaceae</taxon>
        <taxon>Boothiomyces</taxon>
    </lineage>
</organism>
<dbReference type="SMART" id="SM00165">
    <property type="entry name" value="UBA"/>
    <property type="match status" value="2"/>
</dbReference>
<proteinExistence type="inferred from homology"/>
<evidence type="ECO:0000256" key="8">
    <source>
        <dbReference type="PROSITE-ProRule" id="PRU00502"/>
    </source>
</evidence>
<dbReference type="PROSITE" id="PS00973">
    <property type="entry name" value="USP_2"/>
    <property type="match status" value="1"/>
</dbReference>
<gene>
    <name evidence="13" type="ORF">HK103_004058</name>
</gene>
<feature type="domain" description="UBA" evidence="10">
    <location>
        <begin position="479"/>
        <end position="522"/>
    </location>
</feature>
<keyword evidence="4" id="KW-0479">Metal-binding</keyword>
<dbReference type="GO" id="GO:0005829">
    <property type="term" value="C:cytosol"/>
    <property type="evidence" value="ECO:0007669"/>
    <property type="project" value="TreeGrafter"/>
</dbReference>
<dbReference type="InterPro" id="IPR050164">
    <property type="entry name" value="Peptidase_C19"/>
</dbReference>
<dbReference type="EC" id="3.4.19.12" evidence="9"/>
<keyword evidence="9" id="KW-0833">Ubl conjugation pathway</keyword>
<dbReference type="CDD" id="cd14385">
    <property type="entry name" value="UBA1_spUBP14_like"/>
    <property type="match status" value="1"/>
</dbReference>
<evidence type="ECO:0000256" key="5">
    <source>
        <dbReference type="ARBA" id="ARBA00022771"/>
    </source>
</evidence>
<dbReference type="SUPFAM" id="SSF46934">
    <property type="entry name" value="UBA-like"/>
    <property type="match status" value="1"/>
</dbReference>
<dbReference type="Proteomes" id="UP001210925">
    <property type="component" value="Unassembled WGS sequence"/>
</dbReference>
<feature type="domain" description="USP" evidence="11">
    <location>
        <begin position="170"/>
        <end position="601"/>
    </location>
</feature>
<dbReference type="InterPro" id="IPR001607">
    <property type="entry name" value="Znf_UBP"/>
</dbReference>
<name>A0AAD5UH77_9FUNG</name>
<dbReference type="InterPro" id="IPR018200">
    <property type="entry name" value="USP_CS"/>
</dbReference>
<evidence type="ECO:0000256" key="7">
    <source>
        <dbReference type="ARBA" id="ARBA00022833"/>
    </source>
</evidence>
<evidence type="ECO:0000256" key="1">
    <source>
        <dbReference type="ARBA" id="ARBA00000707"/>
    </source>
</evidence>
<feature type="domain" description="UBA" evidence="10">
    <location>
        <begin position="426"/>
        <end position="467"/>
    </location>
</feature>
<dbReference type="CDD" id="cd02658">
    <property type="entry name" value="Peptidase_C19B"/>
    <property type="match status" value="1"/>
</dbReference>
<dbReference type="GO" id="GO:0016579">
    <property type="term" value="P:protein deubiquitination"/>
    <property type="evidence" value="ECO:0007669"/>
    <property type="project" value="InterPro"/>
</dbReference>
<comment type="catalytic activity">
    <reaction evidence="1 9">
        <text>Thiol-dependent hydrolysis of ester, thioester, amide, peptide and isopeptide bonds formed by the C-terminal Gly of ubiquitin (a 76-residue protein attached to proteins as an intracellular targeting signal).</text>
        <dbReference type="EC" id="3.4.19.12"/>
    </reaction>
</comment>
<dbReference type="GO" id="GO:0004843">
    <property type="term" value="F:cysteine-type deubiquitinase activity"/>
    <property type="evidence" value="ECO:0007669"/>
    <property type="project" value="UniProtKB-UniRule"/>
</dbReference>
<evidence type="ECO:0000256" key="6">
    <source>
        <dbReference type="ARBA" id="ARBA00022807"/>
    </source>
</evidence>
<evidence type="ECO:0000256" key="4">
    <source>
        <dbReference type="ARBA" id="ARBA00022723"/>
    </source>
</evidence>
<dbReference type="InterPro" id="IPR001394">
    <property type="entry name" value="Peptidase_C19_UCH"/>
</dbReference>
<evidence type="ECO:0000256" key="3">
    <source>
        <dbReference type="ARBA" id="ARBA00022670"/>
    </source>
</evidence>
<dbReference type="PROSITE" id="PS00972">
    <property type="entry name" value="USP_1"/>
    <property type="match status" value="1"/>
</dbReference>
<keyword evidence="9" id="KW-0378">Hydrolase</keyword>
<dbReference type="PROSITE" id="PS50271">
    <property type="entry name" value="ZF_UBP"/>
    <property type="match status" value="1"/>
</dbReference>
<dbReference type="InterPro" id="IPR009060">
    <property type="entry name" value="UBA-like_sf"/>
</dbReference>
<dbReference type="Gene3D" id="3.30.40.10">
    <property type="entry name" value="Zinc/RING finger domain, C3HC4 (zinc finger)"/>
    <property type="match status" value="1"/>
</dbReference>
<dbReference type="GO" id="GO:0005634">
    <property type="term" value="C:nucleus"/>
    <property type="evidence" value="ECO:0007669"/>
    <property type="project" value="TreeGrafter"/>
</dbReference>
<protein>
    <recommendedName>
        <fullName evidence="9">Ubiquitin carboxyl-terminal hydrolase</fullName>
        <ecNumber evidence="9">3.4.19.12</ecNumber>
    </recommendedName>
</protein>
<dbReference type="Pfam" id="PF00443">
    <property type="entry name" value="UCH"/>
    <property type="match status" value="1"/>
</dbReference>
<dbReference type="SUPFAM" id="SSF54001">
    <property type="entry name" value="Cysteine proteinases"/>
    <property type="match status" value="1"/>
</dbReference>
<dbReference type="InterPro" id="IPR038765">
    <property type="entry name" value="Papain-like_cys_pep_sf"/>
</dbReference>
<evidence type="ECO:0000313" key="13">
    <source>
        <dbReference type="EMBL" id="KAJ3258065.1"/>
    </source>
</evidence>
<dbReference type="Gene3D" id="1.10.8.10">
    <property type="entry name" value="DNA helicase RuvA subunit, C-terminal domain"/>
    <property type="match status" value="2"/>
</dbReference>
<dbReference type="PROSITE" id="PS50030">
    <property type="entry name" value="UBA"/>
    <property type="match status" value="2"/>
</dbReference>
<dbReference type="Pfam" id="PF00627">
    <property type="entry name" value="UBA"/>
    <property type="match status" value="2"/>
</dbReference>
<dbReference type="Pfam" id="PF02148">
    <property type="entry name" value="zf-UBP"/>
    <property type="match status" value="1"/>
</dbReference>
<feature type="domain" description="UBP-type" evidence="12">
    <location>
        <begin position="18"/>
        <end position="128"/>
    </location>
</feature>
<dbReference type="CDD" id="cd14297">
    <property type="entry name" value="UBA2_spUBP14_like"/>
    <property type="match status" value="1"/>
</dbReference>
<comment type="similarity">
    <text evidence="2 9">Belongs to the peptidase C19 family.</text>
</comment>
<evidence type="ECO:0000259" key="11">
    <source>
        <dbReference type="PROSITE" id="PS50235"/>
    </source>
</evidence>
<evidence type="ECO:0000259" key="10">
    <source>
        <dbReference type="PROSITE" id="PS50030"/>
    </source>
</evidence>
<dbReference type="AlphaFoldDB" id="A0AAD5UH77"/>
<dbReference type="GO" id="GO:0008270">
    <property type="term" value="F:zinc ion binding"/>
    <property type="evidence" value="ECO:0007669"/>
    <property type="project" value="UniProtKB-KW"/>
</dbReference>
<comment type="caution">
    <text evidence="13">The sequence shown here is derived from an EMBL/GenBank/DDBJ whole genome shotgun (WGS) entry which is preliminary data.</text>
</comment>
<sequence>MNATSNKTQQEMKSWQEQELQPCSHTELNQAGGAILQKSLASCAECELKENLWLCLTCGNLGCGRQQYGGLGGNSHGIAHYEKTKHPIVVKMGTITPEGTADVFCYEHGTEILNPNLASHLQKFGINIQNQEKTTKSLLEMQLEQNLKFDFSMVTDDGVEMVGKTGSGFTGLKNLGNSCYMASVFQTLFAIPQFHEKYFDPSEYHFSVCRNRPQDCYTCQTQKLANGLYSGKYQSISPLMMKQIIGKESQEFSSMRQQDAQEFLGFYLDLIEKQEKQSGDDPSNVFKFMLQQRLQCIECEHVQYNRNEATGLSLPVPATVEQVQDSKKVYKNVEFLDCLSQYFAADIREFNCSIDKTKTSSTIVNAFQTFPEYLVFTMNRFVLGEGWVMEKLDVKIHVPFEIDLKEYKAVEQQGEKLFPEVDKGPVFDQSAVDSLLQMGFSENRSKRALLNTGNNGVEAAMTWLFEHMDDSSLDLPLEDASQSNVAQLGPLMDMGFSQTQAEYAMKQTNNDIERAVDWLFSHPDFDPTKIKKVVYDDGPSKYRLVSFISHKGTSAHCGHYVTCIKKGDEWILYNDEKVVLVPENKVADLAADAYVYVFRRIN</sequence>
<reference evidence="13" key="1">
    <citation type="submission" date="2020-05" db="EMBL/GenBank/DDBJ databases">
        <title>Phylogenomic resolution of chytrid fungi.</title>
        <authorList>
            <person name="Stajich J.E."/>
            <person name="Amses K."/>
            <person name="Simmons R."/>
            <person name="Seto K."/>
            <person name="Myers J."/>
            <person name="Bonds A."/>
            <person name="Quandt C.A."/>
            <person name="Barry K."/>
            <person name="Liu P."/>
            <person name="Grigoriev I."/>
            <person name="Longcore J.E."/>
            <person name="James T.Y."/>
        </authorList>
    </citation>
    <scope>NUCLEOTIDE SEQUENCE</scope>
    <source>
        <strain evidence="13">PLAUS21</strain>
    </source>
</reference>
<dbReference type="GO" id="GO:0006508">
    <property type="term" value="P:proteolysis"/>
    <property type="evidence" value="ECO:0007669"/>
    <property type="project" value="UniProtKB-KW"/>
</dbReference>